<gene>
    <name evidence="2" type="ORF">EWM64_g8769</name>
</gene>
<protein>
    <recommendedName>
        <fullName evidence="4">THH1/TOM1/TOM3 domain-containing protein</fullName>
    </recommendedName>
</protein>
<keyword evidence="1" id="KW-0472">Membrane</keyword>
<feature type="transmembrane region" description="Helical" evidence="1">
    <location>
        <begin position="125"/>
        <end position="150"/>
    </location>
</feature>
<feature type="transmembrane region" description="Helical" evidence="1">
    <location>
        <begin position="47"/>
        <end position="67"/>
    </location>
</feature>
<comment type="caution">
    <text evidence="2">The sequence shown here is derived from an EMBL/GenBank/DDBJ whole genome shotgun (WGS) entry which is preliminary data.</text>
</comment>
<accession>A0A4Y9ZMP3</accession>
<feature type="transmembrane region" description="Helical" evidence="1">
    <location>
        <begin position="220"/>
        <end position="241"/>
    </location>
</feature>
<name>A0A4Y9ZMP3_9AGAM</name>
<feature type="transmembrane region" description="Helical" evidence="1">
    <location>
        <begin position="247"/>
        <end position="266"/>
    </location>
</feature>
<evidence type="ECO:0000256" key="1">
    <source>
        <dbReference type="SAM" id="Phobius"/>
    </source>
</evidence>
<sequence>MATFNIAEAHLVALFLESLFYGIFLVTFGQCILALTRSRRTPKQKSTFFVITLFFFLFGTLDIAFLMRQILEAFIYYDGPGGANTRLEDISDWVNVMRTVFYCVQTSIADGMLIYRCWIVYGRKWAITAGLSIVWLACIICEIFTCYIEFTLHQSAALNAKDLTPFITSVLATTLGLNLIATSMIVWKIWSIHSWSYTPSIASRVHDTSSHDALRHAIRVVIESGAMYSASIIVFFVVYLAGSNGQYAASDCAFQIIGIAFNLIIIRVEQGRTIEAAGTMYSTSTQDGVSRNKSLLPVQFRMGASSTVRSGDSDHPLPSAKPAKGRELEEAAVIELGDSTSPRVKDPCVNMYGGSLIADPCTSGAFM</sequence>
<feature type="transmembrane region" description="Helical" evidence="1">
    <location>
        <begin position="12"/>
        <end position="35"/>
    </location>
</feature>
<feature type="transmembrane region" description="Helical" evidence="1">
    <location>
        <begin position="99"/>
        <end position="118"/>
    </location>
</feature>
<dbReference type="OrthoDB" id="3357408at2759"/>
<keyword evidence="1" id="KW-1133">Transmembrane helix</keyword>
<dbReference type="EMBL" id="SFCI01001661">
    <property type="protein sequence ID" value="TFY75243.1"/>
    <property type="molecule type" value="Genomic_DNA"/>
</dbReference>
<feature type="transmembrane region" description="Helical" evidence="1">
    <location>
        <begin position="170"/>
        <end position="190"/>
    </location>
</feature>
<dbReference type="Proteomes" id="UP000298061">
    <property type="component" value="Unassembled WGS sequence"/>
</dbReference>
<keyword evidence="3" id="KW-1185">Reference proteome</keyword>
<proteinExistence type="predicted"/>
<dbReference type="AlphaFoldDB" id="A0A4Y9ZMP3"/>
<evidence type="ECO:0000313" key="2">
    <source>
        <dbReference type="EMBL" id="TFY75243.1"/>
    </source>
</evidence>
<evidence type="ECO:0008006" key="4">
    <source>
        <dbReference type="Google" id="ProtNLM"/>
    </source>
</evidence>
<keyword evidence="1" id="KW-0812">Transmembrane</keyword>
<organism evidence="2 3">
    <name type="scientific">Hericium alpestre</name>
    <dbReference type="NCBI Taxonomy" id="135208"/>
    <lineage>
        <taxon>Eukaryota</taxon>
        <taxon>Fungi</taxon>
        <taxon>Dikarya</taxon>
        <taxon>Basidiomycota</taxon>
        <taxon>Agaricomycotina</taxon>
        <taxon>Agaricomycetes</taxon>
        <taxon>Russulales</taxon>
        <taxon>Hericiaceae</taxon>
        <taxon>Hericium</taxon>
    </lineage>
</organism>
<evidence type="ECO:0000313" key="3">
    <source>
        <dbReference type="Proteomes" id="UP000298061"/>
    </source>
</evidence>
<reference evidence="2 3" key="1">
    <citation type="submission" date="2019-02" db="EMBL/GenBank/DDBJ databases">
        <title>Genome sequencing of the rare red list fungi Hericium alpestre (H. flagellum).</title>
        <authorList>
            <person name="Buettner E."/>
            <person name="Kellner H."/>
        </authorList>
    </citation>
    <scope>NUCLEOTIDE SEQUENCE [LARGE SCALE GENOMIC DNA]</scope>
    <source>
        <strain evidence="2 3">DSM 108284</strain>
    </source>
</reference>